<evidence type="ECO:0000256" key="1">
    <source>
        <dbReference type="ARBA" id="ARBA00004141"/>
    </source>
</evidence>
<keyword evidence="6" id="KW-0915">Sodium</keyword>
<dbReference type="GO" id="GO:0015297">
    <property type="term" value="F:antiporter activity"/>
    <property type="evidence" value="ECO:0007669"/>
    <property type="project" value="UniProtKB-KW"/>
</dbReference>
<proteinExistence type="predicted"/>
<feature type="transmembrane region" description="Helical" evidence="10">
    <location>
        <begin position="105"/>
        <end position="126"/>
    </location>
</feature>
<evidence type="ECO:0000256" key="2">
    <source>
        <dbReference type="ARBA" id="ARBA00022448"/>
    </source>
</evidence>
<evidence type="ECO:0000256" key="4">
    <source>
        <dbReference type="ARBA" id="ARBA00022692"/>
    </source>
</evidence>
<reference evidence="13" key="1">
    <citation type="submission" date="2017-09" db="EMBL/GenBank/DDBJ databases">
        <title>Depth-based differentiation of microbial function through sediment-hosted aquifers and enrichment of novel symbionts in the deep terrestrial subsurface.</title>
        <authorList>
            <person name="Probst A.J."/>
            <person name="Ladd B."/>
            <person name="Jarett J.K."/>
            <person name="Geller-Mcgrath D.E."/>
            <person name="Sieber C.M.K."/>
            <person name="Emerson J.B."/>
            <person name="Anantharaman K."/>
            <person name="Thomas B.C."/>
            <person name="Malmstrom R."/>
            <person name="Stieglmeier M."/>
            <person name="Klingl A."/>
            <person name="Woyke T."/>
            <person name="Ryan C.M."/>
            <person name="Banfield J.F."/>
        </authorList>
    </citation>
    <scope>NUCLEOTIDE SEQUENCE [LARGE SCALE GENOMIC DNA]</scope>
</reference>
<accession>A0A2M8F9U3</accession>
<evidence type="ECO:0000313" key="13">
    <source>
        <dbReference type="Proteomes" id="UP000231456"/>
    </source>
</evidence>
<keyword evidence="2" id="KW-0813">Transport</keyword>
<evidence type="ECO:0000256" key="6">
    <source>
        <dbReference type="ARBA" id="ARBA00023053"/>
    </source>
</evidence>
<dbReference type="Proteomes" id="UP000231456">
    <property type="component" value="Unassembled WGS sequence"/>
</dbReference>
<feature type="transmembrane region" description="Helical" evidence="10">
    <location>
        <begin position="6"/>
        <end position="32"/>
    </location>
</feature>
<keyword evidence="4 10" id="KW-0812">Transmembrane</keyword>
<comment type="subcellular location">
    <subcellularLocation>
        <location evidence="1">Membrane</location>
        <topology evidence="1">Multi-pass membrane protein</topology>
    </subcellularLocation>
</comment>
<feature type="transmembrane region" description="Helical" evidence="10">
    <location>
        <begin position="44"/>
        <end position="62"/>
    </location>
</feature>
<keyword evidence="9" id="KW-0739">Sodium transport</keyword>
<dbReference type="GO" id="GO:0006814">
    <property type="term" value="P:sodium ion transport"/>
    <property type="evidence" value="ECO:0007669"/>
    <property type="project" value="UniProtKB-KW"/>
</dbReference>
<dbReference type="PANTHER" id="PTHR43562:SF3">
    <property type="entry name" value="SODIUM ION_PROTON EXCHANGER (EUROFUNG)"/>
    <property type="match status" value="1"/>
</dbReference>
<comment type="caution">
    <text evidence="12">The sequence shown here is derived from an EMBL/GenBank/DDBJ whole genome shotgun (WGS) entry which is preliminary data.</text>
</comment>
<dbReference type="AlphaFoldDB" id="A0A2M8F9U3"/>
<dbReference type="Gene3D" id="1.20.1530.20">
    <property type="match status" value="1"/>
</dbReference>
<keyword evidence="7" id="KW-0406">Ion transport</keyword>
<feature type="domain" description="Cation/H+ exchanger transmembrane" evidence="11">
    <location>
        <begin position="2"/>
        <end position="157"/>
    </location>
</feature>
<dbReference type="Pfam" id="PF00999">
    <property type="entry name" value="Na_H_Exchanger"/>
    <property type="match status" value="1"/>
</dbReference>
<dbReference type="InterPro" id="IPR006153">
    <property type="entry name" value="Cation/H_exchanger_TM"/>
</dbReference>
<dbReference type="EMBL" id="PFRH01000088">
    <property type="protein sequence ID" value="PJC52478.1"/>
    <property type="molecule type" value="Genomic_DNA"/>
</dbReference>
<keyword evidence="5 10" id="KW-1133">Transmembrane helix</keyword>
<evidence type="ECO:0000256" key="3">
    <source>
        <dbReference type="ARBA" id="ARBA00022449"/>
    </source>
</evidence>
<sequence length="168" mass="18060">MFVFFLFIGIGGIADAAPLGAILAGVVVRIFLPPSRLKAIESEVRTMTYGLFAPLFFFWVGTSLDLGYLATAPLLILAIVVVSSVAKLLASYLVGHKELGGRGSVLLGVGLLVRFSTGIIIMKFLLDHGVIDAQVYSVIVASTIIFTIAVPIIFSLLFSKWEKQIVKT</sequence>
<dbReference type="PANTHER" id="PTHR43562">
    <property type="entry name" value="NAPA-TYPE SODIUM/HYDROGEN ANTIPORTER"/>
    <property type="match status" value="1"/>
</dbReference>
<keyword evidence="3" id="KW-0050">Antiport</keyword>
<protein>
    <recommendedName>
        <fullName evidence="11">Cation/H+ exchanger transmembrane domain-containing protein</fullName>
    </recommendedName>
</protein>
<evidence type="ECO:0000256" key="5">
    <source>
        <dbReference type="ARBA" id="ARBA00022989"/>
    </source>
</evidence>
<evidence type="ECO:0000259" key="11">
    <source>
        <dbReference type="Pfam" id="PF00999"/>
    </source>
</evidence>
<name>A0A2M8F9U3_9BACT</name>
<feature type="transmembrane region" description="Helical" evidence="10">
    <location>
        <begin position="138"/>
        <end position="158"/>
    </location>
</feature>
<organism evidence="12 13">
    <name type="scientific">Candidatus Magasanikbacteria bacterium CG_4_9_14_0_2_um_filter_42_11</name>
    <dbReference type="NCBI Taxonomy" id="1974643"/>
    <lineage>
        <taxon>Bacteria</taxon>
        <taxon>Candidatus Magasanikiibacteriota</taxon>
    </lineage>
</organism>
<dbReference type="InterPro" id="IPR038770">
    <property type="entry name" value="Na+/solute_symporter_sf"/>
</dbReference>
<dbReference type="GO" id="GO:0016020">
    <property type="term" value="C:membrane"/>
    <property type="evidence" value="ECO:0007669"/>
    <property type="project" value="UniProtKB-SubCell"/>
</dbReference>
<evidence type="ECO:0000256" key="10">
    <source>
        <dbReference type="SAM" id="Phobius"/>
    </source>
</evidence>
<gene>
    <name evidence="12" type="ORF">CO030_02645</name>
</gene>
<evidence type="ECO:0000256" key="7">
    <source>
        <dbReference type="ARBA" id="ARBA00023065"/>
    </source>
</evidence>
<feature type="transmembrane region" description="Helical" evidence="10">
    <location>
        <begin position="68"/>
        <end position="93"/>
    </location>
</feature>
<evidence type="ECO:0000256" key="8">
    <source>
        <dbReference type="ARBA" id="ARBA00023136"/>
    </source>
</evidence>
<evidence type="ECO:0000256" key="9">
    <source>
        <dbReference type="ARBA" id="ARBA00023201"/>
    </source>
</evidence>
<keyword evidence="8 10" id="KW-0472">Membrane</keyword>
<evidence type="ECO:0000313" key="12">
    <source>
        <dbReference type="EMBL" id="PJC52478.1"/>
    </source>
</evidence>
<dbReference type="GO" id="GO:1902600">
    <property type="term" value="P:proton transmembrane transport"/>
    <property type="evidence" value="ECO:0007669"/>
    <property type="project" value="InterPro"/>
</dbReference>